<protein>
    <submittedName>
        <fullName evidence="1">Uncharacterized protein</fullName>
    </submittedName>
</protein>
<sequence>MSCFGRRGEFCKQFLWSSQYRELRVGWFCTVSRAHRKTNRVRLEQLAEAVSNLRLTMQEMSVTNQPILWELNKSNTHSLSRNDRCRKGLHRKSSKRSRSSSSNSKDFEQDDSVGGSLGNRTMRVRAVIHHQELNALIDSGSSHNFINQLVVSQLNLVVTLVTPFCVRIANGDKLECHARYDKVPISIQGFDFETTSFGLPIWGLDLVLGYQWLEGLGYVGHNYAQRNGNRVPRCSV</sequence>
<proteinExistence type="predicted"/>
<dbReference type="Proteomes" id="UP001164250">
    <property type="component" value="Chromosome 7"/>
</dbReference>
<evidence type="ECO:0000313" key="2">
    <source>
        <dbReference type="Proteomes" id="UP001164250"/>
    </source>
</evidence>
<gene>
    <name evidence="1" type="ORF">Patl1_25651</name>
</gene>
<evidence type="ECO:0000313" key="1">
    <source>
        <dbReference type="EMBL" id="KAJ0092375.1"/>
    </source>
</evidence>
<accession>A0ACC1B082</accession>
<name>A0ACC1B082_9ROSI</name>
<keyword evidence="2" id="KW-1185">Reference proteome</keyword>
<organism evidence="1 2">
    <name type="scientific">Pistacia atlantica</name>
    <dbReference type="NCBI Taxonomy" id="434234"/>
    <lineage>
        <taxon>Eukaryota</taxon>
        <taxon>Viridiplantae</taxon>
        <taxon>Streptophyta</taxon>
        <taxon>Embryophyta</taxon>
        <taxon>Tracheophyta</taxon>
        <taxon>Spermatophyta</taxon>
        <taxon>Magnoliopsida</taxon>
        <taxon>eudicotyledons</taxon>
        <taxon>Gunneridae</taxon>
        <taxon>Pentapetalae</taxon>
        <taxon>rosids</taxon>
        <taxon>malvids</taxon>
        <taxon>Sapindales</taxon>
        <taxon>Anacardiaceae</taxon>
        <taxon>Pistacia</taxon>
    </lineage>
</organism>
<dbReference type="EMBL" id="CM047903">
    <property type="protein sequence ID" value="KAJ0092375.1"/>
    <property type="molecule type" value="Genomic_DNA"/>
</dbReference>
<reference evidence="2" key="1">
    <citation type="journal article" date="2023" name="G3 (Bethesda)">
        <title>Genome assembly and association tests identify interacting loci associated with vigor, precocity, and sex in interspecific pistachio rootstocks.</title>
        <authorList>
            <person name="Palmer W."/>
            <person name="Jacygrad E."/>
            <person name="Sagayaradj S."/>
            <person name="Cavanaugh K."/>
            <person name="Han R."/>
            <person name="Bertier L."/>
            <person name="Beede B."/>
            <person name="Kafkas S."/>
            <person name="Golino D."/>
            <person name="Preece J."/>
            <person name="Michelmore R."/>
        </authorList>
    </citation>
    <scope>NUCLEOTIDE SEQUENCE [LARGE SCALE GENOMIC DNA]</scope>
</reference>
<comment type="caution">
    <text evidence="1">The sequence shown here is derived from an EMBL/GenBank/DDBJ whole genome shotgun (WGS) entry which is preliminary data.</text>
</comment>